<protein>
    <recommendedName>
        <fullName evidence="3">Reverse transcriptase RNase H-like domain-containing protein</fullName>
    </recommendedName>
</protein>
<reference evidence="1 2" key="1">
    <citation type="journal article" date="2016" name="Mol. Biol. Evol.">
        <title>Comparative Genomics of Early-Diverging Mushroom-Forming Fungi Provides Insights into the Origins of Lignocellulose Decay Capabilities.</title>
        <authorList>
            <person name="Nagy L.G."/>
            <person name="Riley R."/>
            <person name="Tritt A."/>
            <person name="Adam C."/>
            <person name="Daum C."/>
            <person name="Floudas D."/>
            <person name="Sun H."/>
            <person name="Yadav J.S."/>
            <person name="Pangilinan J."/>
            <person name="Larsson K.H."/>
            <person name="Matsuura K."/>
            <person name="Barry K."/>
            <person name="Labutti K."/>
            <person name="Kuo R."/>
            <person name="Ohm R.A."/>
            <person name="Bhattacharya S.S."/>
            <person name="Shirouzu T."/>
            <person name="Yoshinaga Y."/>
            <person name="Martin F.M."/>
            <person name="Grigoriev I.V."/>
            <person name="Hibbett D.S."/>
        </authorList>
    </citation>
    <scope>NUCLEOTIDE SEQUENCE [LARGE SCALE GENOMIC DNA]</scope>
    <source>
        <strain evidence="1 2">CBS 109695</strain>
    </source>
</reference>
<evidence type="ECO:0000313" key="1">
    <source>
        <dbReference type="EMBL" id="KZP06515.1"/>
    </source>
</evidence>
<evidence type="ECO:0000313" key="2">
    <source>
        <dbReference type="Proteomes" id="UP000076532"/>
    </source>
</evidence>
<organism evidence="1 2">
    <name type="scientific">Athelia psychrophila</name>
    <dbReference type="NCBI Taxonomy" id="1759441"/>
    <lineage>
        <taxon>Eukaryota</taxon>
        <taxon>Fungi</taxon>
        <taxon>Dikarya</taxon>
        <taxon>Basidiomycota</taxon>
        <taxon>Agaricomycotina</taxon>
        <taxon>Agaricomycetes</taxon>
        <taxon>Agaricomycetidae</taxon>
        <taxon>Atheliales</taxon>
        <taxon>Atheliaceae</taxon>
        <taxon>Athelia</taxon>
    </lineage>
</organism>
<dbReference type="STRING" id="436010.A0A167WV32"/>
<dbReference type="AlphaFoldDB" id="A0A167WV32"/>
<gene>
    <name evidence="1" type="ORF">FIBSPDRAFT_764317</name>
</gene>
<dbReference type="EMBL" id="KV417784">
    <property type="protein sequence ID" value="KZP06515.1"/>
    <property type="molecule type" value="Genomic_DNA"/>
</dbReference>
<dbReference type="Proteomes" id="UP000076532">
    <property type="component" value="Unassembled WGS sequence"/>
</dbReference>
<keyword evidence="2" id="KW-1185">Reference proteome</keyword>
<evidence type="ECO:0008006" key="3">
    <source>
        <dbReference type="Google" id="ProtNLM"/>
    </source>
</evidence>
<accession>A0A167WV32</accession>
<name>A0A167WV32_9AGAM</name>
<dbReference type="OrthoDB" id="3234307at2759"/>
<proteinExistence type="predicted"/>
<sequence>MNEKLNATHVRWRDGVLSYHIFDVRHRPGVDNGAADGISRQFTGAAKVDADGHKVSVNPDWEARTGLVHDMFAVLAVSDLDKTSAQLRGRFANEPMFLQVIDAIWNLDYAKTVREKRRARHRALGYMIDEGKLWRLGDGKTTRVRPRLKCVSQAEAIVLAREEHATKGHWRRDLIKNQLVDRICSPRLDKSITTAILECG</sequence>